<dbReference type="InterPro" id="IPR045119">
    <property type="entry name" value="SUN1-5"/>
</dbReference>
<accession>A0A7J6XFN8</accession>
<keyword evidence="7" id="KW-1185">Reference proteome</keyword>
<reference evidence="6 7" key="1">
    <citation type="submission" date="2020-06" db="EMBL/GenBank/DDBJ databases">
        <title>Transcriptomic and genomic resources for Thalictrum thalictroides and T. hernandezii: Facilitating candidate gene discovery in an emerging model plant lineage.</title>
        <authorList>
            <person name="Arias T."/>
            <person name="Riano-Pachon D.M."/>
            <person name="Di Stilio V.S."/>
        </authorList>
    </citation>
    <scope>NUCLEOTIDE SEQUENCE [LARGE SCALE GENOMIC DNA]</scope>
    <source>
        <strain evidence="7">cv. WT478/WT964</strain>
        <tissue evidence="6">Leaves</tissue>
    </source>
</reference>
<dbReference type="GO" id="GO:0043495">
    <property type="term" value="F:protein-membrane adaptor activity"/>
    <property type="evidence" value="ECO:0007669"/>
    <property type="project" value="TreeGrafter"/>
</dbReference>
<comment type="subcellular location">
    <subcellularLocation>
        <location evidence="1">Membrane</location>
    </subcellularLocation>
</comment>
<comment type="caution">
    <text evidence="6">The sequence shown here is derived from an EMBL/GenBank/DDBJ whole genome shotgun (WGS) entry which is preliminary data.</text>
</comment>
<evidence type="ECO:0000256" key="2">
    <source>
        <dbReference type="ARBA" id="ARBA00022692"/>
    </source>
</evidence>
<evidence type="ECO:0000256" key="4">
    <source>
        <dbReference type="ARBA" id="ARBA00023136"/>
    </source>
</evidence>
<evidence type="ECO:0000256" key="3">
    <source>
        <dbReference type="ARBA" id="ARBA00022989"/>
    </source>
</evidence>
<dbReference type="Proteomes" id="UP000554482">
    <property type="component" value="Unassembled WGS sequence"/>
</dbReference>
<sequence length="150" mass="16663">NSKSIEIFQALDKRRFAQVFQELKNSSKSQGNDGPVSLDENGAVARSIVEKHAADRLGRVDYALASGGAMVVTHSEPLFPSSYCRGSNGFVEIKLRRDIIPDAVTLSVAYDRSSAPKHCQTLGWFQLPRRNWLSYEDVKPSNFVGMKCKV</sequence>
<keyword evidence="2" id="KW-0812">Transmembrane</keyword>
<dbReference type="PANTHER" id="PTHR12911:SF8">
    <property type="entry name" value="KLAROID PROTEIN-RELATED"/>
    <property type="match status" value="1"/>
</dbReference>
<keyword evidence="3" id="KW-1133">Transmembrane helix</keyword>
<organism evidence="6 7">
    <name type="scientific">Thalictrum thalictroides</name>
    <name type="common">Rue-anemone</name>
    <name type="synonym">Anemone thalictroides</name>
    <dbReference type="NCBI Taxonomy" id="46969"/>
    <lineage>
        <taxon>Eukaryota</taxon>
        <taxon>Viridiplantae</taxon>
        <taxon>Streptophyta</taxon>
        <taxon>Embryophyta</taxon>
        <taxon>Tracheophyta</taxon>
        <taxon>Spermatophyta</taxon>
        <taxon>Magnoliopsida</taxon>
        <taxon>Ranunculales</taxon>
        <taxon>Ranunculaceae</taxon>
        <taxon>Thalictroideae</taxon>
        <taxon>Thalictrum</taxon>
    </lineage>
</organism>
<gene>
    <name evidence="6" type="ORF">FRX31_002056</name>
</gene>
<dbReference type="PANTHER" id="PTHR12911">
    <property type="entry name" value="SAD1/UNC-84-LIKE PROTEIN-RELATED"/>
    <property type="match status" value="1"/>
</dbReference>
<dbReference type="Pfam" id="PF07738">
    <property type="entry name" value="Sad1_UNC"/>
    <property type="match status" value="1"/>
</dbReference>
<dbReference type="AlphaFoldDB" id="A0A7J6XFN8"/>
<protein>
    <recommendedName>
        <fullName evidence="5">SUN domain-containing protein</fullName>
    </recommendedName>
</protein>
<dbReference type="GO" id="GO:0016020">
    <property type="term" value="C:membrane"/>
    <property type="evidence" value="ECO:0007669"/>
    <property type="project" value="UniProtKB-SubCell"/>
</dbReference>
<dbReference type="OrthoDB" id="342281at2759"/>
<evidence type="ECO:0000313" key="6">
    <source>
        <dbReference type="EMBL" id="KAF5208359.1"/>
    </source>
</evidence>
<keyword evidence="4" id="KW-0472">Membrane</keyword>
<evidence type="ECO:0000256" key="1">
    <source>
        <dbReference type="ARBA" id="ARBA00004370"/>
    </source>
</evidence>
<proteinExistence type="predicted"/>
<dbReference type="EMBL" id="JABWDY010000110">
    <property type="protein sequence ID" value="KAF5208359.1"/>
    <property type="molecule type" value="Genomic_DNA"/>
</dbReference>
<dbReference type="GO" id="GO:0005635">
    <property type="term" value="C:nuclear envelope"/>
    <property type="evidence" value="ECO:0007669"/>
    <property type="project" value="UniProtKB-ARBA"/>
</dbReference>
<feature type="domain" description="SUN" evidence="5">
    <location>
        <begin position="84"/>
        <end position="133"/>
    </location>
</feature>
<dbReference type="InterPro" id="IPR012919">
    <property type="entry name" value="SUN_dom"/>
</dbReference>
<evidence type="ECO:0000313" key="7">
    <source>
        <dbReference type="Proteomes" id="UP000554482"/>
    </source>
</evidence>
<name>A0A7J6XFN8_THATH</name>
<feature type="non-terminal residue" evidence="6">
    <location>
        <position position="1"/>
    </location>
</feature>
<evidence type="ECO:0000259" key="5">
    <source>
        <dbReference type="Pfam" id="PF07738"/>
    </source>
</evidence>